<organism evidence="1 2">
    <name type="scientific">Eretmocerus hayati</name>
    <dbReference type="NCBI Taxonomy" id="131215"/>
    <lineage>
        <taxon>Eukaryota</taxon>
        <taxon>Metazoa</taxon>
        <taxon>Ecdysozoa</taxon>
        <taxon>Arthropoda</taxon>
        <taxon>Hexapoda</taxon>
        <taxon>Insecta</taxon>
        <taxon>Pterygota</taxon>
        <taxon>Neoptera</taxon>
        <taxon>Endopterygota</taxon>
        <taxon>Hymenoptera</taxon>
        <taxon>Apocrita</taxon>
        <taxon>Proctotrupomorpha</taxon>
        <taxon>Chalcidoidea</taxon>
        <taxon>Aphelinidae</taxon>
        <taxon>Aphelininae</taxon>
        <taxon>Eretmocerus</taxon>
    </lineage>
</organism>
<sequence length="149" mass="17119">MEAENMDDVQAAEMQLDLDKKLGRFFYNSSIPFRASESQYLLDFTKTLQRTPLEVLDYRPPDRKIIGGPILNLIRDENTENKSIYLVGTRACGVVDAWRNTAEKRLFSTYSVRNANIPNTFLAYRDISTEREFADNLLRISQAVVALAY</sequence>
<gene>
    <name evidence="1" type="ORF">QAD02_020565</name>
</gene>
<evidence type="ECO:0000313" key="2">
    <source>
        <dbReference type="Proteomes" id="UP001239111"/>
    </source>
</evidence>
<accession>A0ACC2PMY5</accession>
<keyword evidence="2" id="KW-1185">Reference proteome</keyword>
<dbReference type="Proteomes" id="UP001239111">
    <property type="component" value="Chromosome 1"/>
</dbReference>
<dbReference type="EMBL" id="CM056741">
    <property type="protein sequence ID" value="KAJ8684772.1"/>
    <property type="molecule type" value="Genomic_DNA"/>
</dbReference>
<reference evidence="1" key="1">
    <citation type="submission" date="2023-04" db="EMBL/GenBank/DDBJ databases">
        <title>A chromosome-level genome assembly of the parasitoid wasp Eretmocerus hayati.</title>
        <authorList>
            <person name="Zhong Y."/>
            <person name="Liu S."/>
            <person name="Liu Y."/>
        </authorList>
    </citation>
    <scope>NUCLEOTIDE SEQUENCE</scope>
    <source>
        <strain evidence="1">ZJU_SS_LIU_2023</strain>
    </source>
</reference>
<name>A0ACC2PMY5_9HYME</name>
<evidence type="ECO:0000313" key="1">
    <source>
        <dbReference type="EMBL" id="KAJ8684772.1"/>
    </source>
</evidence>
<comment type="caution">
    <text evidence="1">The sequence shown here is derived from an EMBL/GenBank/DDBJ whole genome shotgun (WGS) entry which is preliminary data.</text>
</comment>
<proteinExistence type="predicted"/>
<protein>
    <submittedName>
        <fullName evidence="1">Uncharacterized protein</fullName>
    </submittedName>
</protein>